<dbReference type="Proteomes" id="UP000249748">
    <property type="component" value="Unassembled WGS sequence"/>
</dbReference>
<gene>
    <name evidence="1" type="ORF">BO79DRAFT_77742</name>
</gene>
<organism evidence="1 2">
    <name type="scientific">Aspergillus costaricaensis CBS 115574</name>
    <dbReference type="NCBI Taxonomy" id="1448317"/>
    <lineage>
        <taxon>Eukaryota</taxon>
        <taxon>Fungi</taxon>
        <taxon>Dikarya</taxon>
        <taxon>Ascomycota</taxon>
        <taxon>Pezizomycotina</taxon>
        <taxon>Eurotiomycetes</taxon>
        <taxon>Eurotiomycetidae</taxon>
        <taxon>Eurotiales</taxon>
        <taxon>Aspergillaceae</taxon>
        <taxon>Aspergillus</taxon>
        <taxon>Aspergillus subgen. Circumdati</taxon>
    </lineage>
</organism>
<keyword evidence="2" id="KW-1185">Reference proteome</keyword>
<reference evidence="1" key="1">
    <citation type="submission" date="2018-02" db="EMBL/GenBank/DDBJ databases">
        <title>The genomes of Aspergillus section Nigri reveals drivers in fungal speciation.</title>
        <authorList>
            <consortium name="DOE Joint Genome Institute"/>
            <person name="Vesth T.C."/>
            <person name="Nybo J."/>
            <person name="Theobald S."/>
            <person name="Brandl J."/>
            <person name="Frisvad J.C."/>
            <person name="Nielsen K.F."/>
            <person name="Lyhne E.K."/>
            <person name="Kogle M.E."/>
            <person name="Kuo A."/>
            <person name="Riley R."/>
            <person name="Clum A."/>
            <person name="Nolan M."/>
            <person name="Lipzen A."/>
            <person name="Salamov A."/>
            <person name="Henrissat B."/>
            <person name="Wiebenga A."/>
            <person name="De vries R.P."/>
            <person name="Grigoriev I.V."/>
            <person name="Mortensen U.H."/>
            <person name="Andersen M.R."/>
            <person name="Baker S.E."/>
        </authorList>
    </citation>
    <scope>NUCLEOTIDE SEQUENCE</scope>
    <source>
        <strain evidence="1">CBS 115574</strain>
    </source>
</reference>
<evidence type="ECO:0000313" key="1">
    <source>
        <dbReference type="EMBL" id="RAK82934.1"/>
    </source>
</evidence>
<protein>
    <submittedName>
        <fullName evidence="1">Uncharacterized protein</fullName>
    </submittedName>
</protein>
<proteinExistence type="predicted"/>
<evidence type="ECO:0000313" key="2">
    <source>
        <dbReference type="Proteomes" id="UP000249748"/>
    </source>
</evidence>
<sequence>MLSLTVQSYPSLLGPVQINLRQPNGVRSNILLLTLPMRMMMMMILLLLMMLLKGE</sequence>
<name>A0ACD1HY47_9EURO</name>
<accession>A0ACD1HY47</accession>
<dbReference type="EMBL" id="KZ824604">
    <property type="protein sequence ID" value="RAK82934.1"/>
    <property type="molecule type" value="Genomic_DNA"/>
</dbReference>